<sequence length="547" mass="60029">MTDPAPPSFDLIHQPWIPGHERDGTVAEQGILRTLGRAHDLAGISGDVPTQVFALTRLLLAVLHGALGGPRDLDEWEQLWTEERLPVEQIADYLARHRHRFDLFHPAAPFLQVADLRTAKNETSELSKLIADVPNGVPFFTTRLGGELSLSYAEAARWLVHCHAFDPSGIKSGAVGDNRVRNGKGYPIGVAWSGLLGGVLLEGATLKQTLLLNLLPRDFSDYARDPHEDRPVWERDPATAAEEFPGGRPPTGPVDLYLWQSRRIRLLADGGRVRRVLISNGERLTPQNKHGVEPHTAWRRSEAQEKKLGSTTPVYMPREHDPDRTMWRGLESLLPDWSSRQGKAGGRFIAPGILEWLGHLGNERILPPDHQVRVRAIGMVYGSQSSVVDDIVHDRLALRTILAGRDATGLAGVAVSCVEAAEVAAQAVGRLAGDLAAAAGGNGDGPRNQARERVYSQLDAPFRTWLLTVGTGPNEQQLQTTWHKEVFRIVRAASGELLQNIPPACWEGRRVGTQPSFTAAHAEAQFWRSLRAALPLAFADEPEKPAA</sequence>
<dbReference type="CDD" id="cd09729">
    <property type="entry name" value="Cse1_I-E"/>
    <property type="match status" value="1"/>
</dbReference>
<dbReference type="Pfam" id="PF09481">
    <property type="entry name" value="CRISPR_Cse1"/>
    <property type="match status" value="1"/>
</dbReference>
<evidence type="ECO:0000256" key="1">
    <source>
        <dbReference type="SAM" id="MobiDB-lite"/>
    </source>
</evidence>
<name>A0ABW1J7F7_9PSEU</name>
<feature type="region of interest" description="Disordered" evidence="1">
    <location>
        <begin position="303"/>
        <end position="322"/>
    </location>
</feature>
<keyword evidence="3" id="KW-1185">Reference proteome</keyword>
<accession>A0ABW1J7F7</accession>
<gene>
    <name evidence="2" type="primary">casA</name>
    <name evidence="2" type="synonym">cse1</name>
    <name evidence="2" type="ORF">ACFQE5_21385</name>
</gene>
<proteinExistence type="predicted"/>
<dbReference type="EMBL" id="JBHSQW010000044">
    <property type="protein sequence ID" value="MFC5996764.1"/>
    <property type="molecule type" value="Genomic_DNA"/>
</dbReference>
<dbReference type="InterPro" id="IPR013381">
    <property type="entry name" value="CRISPR-assoc_prot_Cse1"/>
</dbReference>
<dbReference type="NCBIfam" id="TIGR02547">
    <property type="entry name" value="casA_cse1"/>
    <property type="match status" value="1"/>
</dbReference>
<dbReference type="Gene3D" id="1.10.132.100">
    <property type="match status" value="1"/>
</dbReference>
<comment type="caution">
    <text evidence="2">The sequence shown here is derived from an EMBL/GenBank/DDBJ whole genome shotgun (WGS) entry which is preliminary data.</text>
</comment>
<dbReference type="RefSeq" id="WP_379587585.1">
    <property type="nucleotide sequence ID" value="NZ_JBHSQW010000044.1"/>
</dbReference>
<evidence type="ECO:0000313" key="2">
    <source>
        <dbReference type="EMBL" id="MFC5996764.1"/>
    </source>
</evidence>
<protein>
    <submittedName>
        <fullName evidence="2">Type I-E CRISPR-associated protein Cse1/CasA</fullName>
    </submittedName>
</protein>
<reference evidence="3" key="1">
    <citation type="journal article" date="2019" name="Int. J. Syst. Evol. Microbiol.">
        <title>The Global Catalogue of Microorganisms (GCM) 10K type strain sequencing project: providing services to taxonomists for standard genome sequencing and annotation.</title>
        <authorList>
            <consortium name="The Broad Institute Genomics Platform"/>
            <consortium name="The Broad Institute Genome Sequencing Center for Infectious Disease"/>
            <person name="Wu L."/>
            <person name="Ma J."/>
        </authorList>
    </citation>
    <scope>NUCLEOTIDE SEQUENCE [LARGE SCALE GENOMIC DNA]</scope>
    <source>
        <strain evidence="3">CCM 8391</strain>
    </source>
</reference>
<evidence type="ECO:0000313" key="3">
    <source>
        <dbReference type="Proteomes" id="UP001596302"/>
    </source>
</evidence>
<organism evidence="2 3">
    <name type="scientific">Pseudonocardia hispaniensis</name>
    <dbReference type="NCBI Taxonomy" id="904933"/>
    <lineage>
        <taxon>Bacteria</taxon>
        <taxon>Bacillati</taxon>
        <taxon>Actinomycetota</taxon>
        <taxon>Actinomycetes</taxon>
        <taxon>Pseudonocardiales</taxon>
        <taxon>Pseudonocardiaceae</taxon>
        <taxon>Pseudonocardia</taxon>
    </lineage>
</organism>
<dbReference type="Proteomes" id="UP001596302">
    <property type="component" value="Unassembled WGS sequence"/>
</dbReference>